<proteinExistence type="predicted"/>
<gene>
    <name evidence="2" type="ORF">DFJ67_3845</name>
</gene>
<protein>
    <submittedName>
        <fullName evidence="2">Uncharacterized protein</fullName>
    </submittedName>
</protein>
<reference evidence="2 3" key="1">
    <citation type="submission" date="2018-08" db="EMBL/GenBank/DDBJ databases">
        <title>Sequencing the genomes of 1000 actinobacteria strains.</title>
        <authorList>
            <person name="Klenk H.-P."/>
        </authorList>
    </citation>
    <scope>NUCLEOTIDE SEQUENCE [LARGE SCALE GENOMIC DNA]</scope>
    <source>
        <strain evidence="2 3">DSM 44099</strain>
    </source>
</reference>
<dbReference type="RefSeq" id="WP_116069220.1">
    <property type="nucleotide sequence ID" value="NZ_BONB01000090.1"/>
</dbReference>
<accession>A0A3D9ZKC8</accession>
<comment type="caution">
    <text evidence="2">The sequence shown here is derived from an EMBL/GenBank/DDBJ whole genome shotgun (WGS) entry which is preliminary data.</text>
</comment>
<organism evidence="2 3">
    <name type="scientific">Asanoa ferruginea</name>
    <dbReference type="NCBI Taxonomy" id="53367"/>
    <lineage>
        <taxon>Bacteria</taxon>
        <taxon>Bacillati</taxon>
        <taxon>Actinomycetota</taxon>
        <taxon>Actinomycetes</taxon>
        <taxon>Micromonosporales</taxon>
        <taxon>Micromonosporaceae</taxon>
        <taxon>Asanoa</taxon>
    </lineage>
</organism>
<dbReference type="AlphaFoldDB" id="A0A3D9ZKC8"/>
<evidence type="ECO:0000256" key="1">
    <source>
        <dbReference type="SAM" id="MobiDB-lite"/>
    </source>
</evidence>
<name>A0A3D9ZKC8_9ACTN</name>
<dbReference type="Proteomes" id="UP000256913">
    <property type="component" value="Unassembled WGS sequence"/>
</dbReference>
<dbReference type="EMBL" id="QUMQ01000001">
    <property type="protein sequence ID" value="REF97838.1"/>
    <property type="molecule type" value="Genomic_DNA"/>
</dbReference>
<feature type="region of interest" description="Disordered" evidence="1">
    <location>
        <begin position="1"/>
        <end position="23"/>
    </location>
</feature>
<dbReference type="OrthoDB" id="9855626at2"/>
<sequence>MNDATGSTPMHPDQHVPPTAPADELAATAVEILAEWNAEGLRPAERRAVNAIRVRVVSATVVEASGEDDFWPSELLTTAAEQHDLPGAPWRVSKTPTVYRFDAWPVAL</sequence>
<keyword evidence="3" id="KW-1185">Reference proteome</keyword>
<evidence type="ECO:0000313" key="2">
    <source>
        <dbReference type="EMBL" id="REF97838.1"/>
    </source>
</evidence>
<evidence type="ECO:0000313" key="3">
    <source>
        <dbReference type="Proteomes" id="UP000256913"/>
    </source>
</evidence>